<proteinExistence type="predicted"/>
<dbReference type="AlphaFoldDB" id="A0A1X7RP56"/>
<reference evidence="1 2" key="1">
    <citation type="submission" date="2016-06" db="EMBL/GenBank/DDBJ databases">
        <authorList>
            <person name="Kjaerup R.B."/>
            <person name="Dalgaard T.S."/>
            <person name="Juul-Madsen H.R."/>
        </authorList>
    </citation>
    <scope>NUCLEOTIDE SEQUENCE [LARGE SCALE GENOMIC DNA]</scope>
</reference>
<keyword evidence="2" id="KW-1185">Reference proteome</keyword>
<evidence type="ECO:0000313" key="1">
    <source>
        <dbReference type="EMBL" id="SMQ49232.1"/>
    </source>
</evidence>
<gene>
    <name evidence="1" type="ORF">ZT3D7_G4383</name>
</gene>
<protein>
    <submittedName>
        <fullName evidence="1">Uncharacterized protein</fullName>
    </submittedName>
</protein>
<sequence length="201" mass="23052">MPSTAKPLRLWRKQKNGTFSPPGKASATLKLTLPCDMPSPDKPWMERIQIIERPPYNPPIRPMPIVWELKHNNHSLRSSKSEEIAFRHLGTAPVPASDNTGDMKTLQQNHASNLLRQTPEWSAKKVLAARATSVFLEKQQWLWGKFDGSSCAAKRQALIVDITWACKEMDRRNQEFFDEVEVLEQTRIMEGMEEGEREICN</sequence>
<dbReference type="EMBL" id="LT853694">
    <property type="protein sequence ID" value="SMQ49232.1"/>
    <property type="molecule type" value="Genomic_DNA"/>
</dbReference>
<evidence type="ECO:0000313" key="2">
    <source>
        <dbReference type="Proteomes" id="UP000215127"/>
    </source>
</evidence>
<organism evidence="1 2">
    <name type="scientific">Zymoseptoria tritici (strain ST99CH_3D7)</name>
    <dbReference type="NCBI Taxonomy" id="1276538"/>
    <lineage>
        <taxon>Eukaryota</taxon>
        <taxon>Fungi</taxon>
        <taxon>Dikarya</taxon>
        <taxon>Ascomycota</taxon>
        <taxon>Pezizomycotina</taxon>
        <taxon>Dothideomycetes</taxon>
        <taxon>Dothideomycetidae</taxon>
        <taxon>Mycosphaerellales</taxon>
        <taxon>Mycosphaerellaceae</taxon>
        <taxon>Zymoseptoria</taxon>
    </lineage>
</organism>
<accession>A0A1X7RP56</accession>
<dbReference type="Proteomes" id="UP000215127">
    <property type="component" value="Chromosome 3"/>
</dbReference>
<name>A0A1X7RP56_ZYMT9</name>